<gene>
    <name evidence="1" type="ORF">CQY22_001995</name>
</gene>
<dbReference type="Proteomes" id="UP000230551">
    <property type="component" value="Unassembled WGS sequence"/>
</dbReference>
<name>A0A2G5PFG0_9MYCO</name>
<protein>
    <recommendedName>
        <fullName evidence="3">SMP-30/Gluconolactonase/LRE-like region domain-containing protein</fullName>
    </recommendedName>
</protein>
<evidence type="ECO:0000313" key="1">
    <source>
        <dbReference type="EMBL" id="PIB77061.1"/>
    </source>
</evidence>
<proteinExistence type="predicted"/>
<keyword evidence="2" id="KW-1185">Reference proteome</keyword>
<evidence type="ECO:0000313" key="2">
    <source>
        <dbReference type="Proteomes" id="UP000230551"/>
    </source>
</evidence>
<sequence length="62" mass="6662">MCLACSLTSAWPYTTSGKQEILPFALQDFPADLAVDSSGDVFVLTIGVNTGEGDRVQMIWGH</sequence>
<dbReference type="EMBL" id="PDCN02000002">
    <property type="protein sequence ID" value="PIB77061.1"/>
    <property type="molecule type" value="Genomic_DNA"/>
</dbReference>
<accession>A0A2G5PFG0</accession>
<dbReference type="AlphaFoldDB" id="A0A2G5PFG0"/>
<reference evidence="1 2" key="1">
    <citation type="journal article" date="2017" name="Infect. Genet. Evol.">
        <title>The new phylogeny of the genus Mycobacterium: The old and the news.</title>
        <authorList>
            <person name="Tortoli E."/>
            <person name="Fedrizzi T."/>
            <person name="Meehan C.J."/>
            <person name="Trovato A."/>
            <person name="Grottola A."/>
            <person name="Giacobazzi E."/>
            <person name="Serpini G.F."/>
            <person name="Tagliazucchi S."/>
            <person name="Fabio A."/>
            <person name="Bettua C."/>
            <person name="Bertorelli R."/>
            <person name="Frascaro F."/>
            <person name="De Sanctis V."/>
            <person name="Pecorari M."/>
            <person name="Jousson O."/>
            <person name="Segata N."/>
            <person name="Cirillo D.M."/>
        </authorList>
    </citation>
    <scope>NUCLEOTIDE SEQUENCE [LARGE SCALE GENOMIC DNA]</scope>
    <source>
        <strain evidence="1 2">CIP1034565</strain>
    </source>
</reference>
<comment type="caution">
    <text evidence="1">The sequence shown here is derived from an EMBL/GenBank/DDBJ whole genome shotgun (WGS) entry which is preliminary data.</text>
</comment>
<evidence type="ECO:0008006" key="3">
    <source>
        <dbReference type="Google" id="ProtNLM"/>
    </source>
</evidence>
<organism evidence="1 2">
    <name type="scientific">Mycolicibacterium brumae</name>
    <dbReference type="NCBI Taxonomy" id="85968"/>
    <lineage>
        <taxon>Bacteria</taxon>
        <taxon>Bacillati</taxon>
        <taxon>Actinomycetota</taxon>
        <taxon>Actinomycetes</taxon>
        <taxon>Mycobacteriales</taxon>
        <taxon>Mycobacteriaceae</taxon>
        <taxon>Mycolicibacterium</taxon>
    </lineage>
</organism>